<keyword evidence="3" id="KW-0812">Transmembrane</keyword>
<evidence type="ECO:0000313" key="4">
    <source>
        <dbReference type="EMBL" id="CAK1547211.1"/>
    </source>
</evidence>
<name>A0AAV1JF45_9NEOP</name>
<evidence type="ECO:0000256" key="1">
    <source>
        <dbReference type="SAM" id="Coils"/>
    </source>
</evidence>
<comment type="caution">
    <text evidence="4">The sequence shown here is derived from an EMBL/GenBank/DDBJ whole genome shotgun (WGS) entry which is preliminary data.</text>
</comment>
<evidence type="ECO:0000313" key="5">
    <source>
        <dbReference type="Proteomes" id="UP001497472"/>
    </source>
</evidence>
<keyword evidence="3" id="KW-1133">Transmembrane helix</keyword>
<feature type="compositionally biased region" description="Polar residues" evidence="2">
    <location>
        <begin position="357"/>
        <end position="368"/>
    </location>
</feature>
<accession>A0AAV1JF45</accession>
<keyword evidence="5" id="KW-1185">Reference proteome</keyword>
<proteinExistence type="predicted"/>
<dbReference type="EMBL" id="CAVLEF010000009">
    <property type="protein sequence ID" value="CAK1547211.1"/>
    <property type="molecule type" value="Genomic_DNA"/>
</dbReference>
<feature type="coiled-coil region" evidence="1">
    <location>
        <begin position="281"/>
        <end position="311"/>
    </location>
</feature>
<gene>
    <name evidence="4" type="ORF">LNINA_LOCUS6702</name>
</gene>
<reference evidence="4 5" key="1">
    <citation type="submission" date="2023-11" db="EMBL/GenBank/DDBJ databases">
        <authorList>
            <person name="Okamura Y."/>
        </authorList>
    </citation>
    <scope>NUCLEOTIDE SEQUENCE [LARGE SCALE GENOMIC DNA]</scope>
</reference>
<dbReference type="Proteomes" id="UP001497472">
    <property type="component" value="Unassembled WGS sequence"/>
</dbReference>
<organism evidence="4 5">
    <name type="scientific">Leptosia nina</name>
    <dbReference type="NCBI Taxonomy" id="320188"/>
    <lineage>
        <taxon>Eukaryota</taxon>
        <taxon>Metazoa</taxon>
        <taxon>Ecdysozoa</taxon>
        <taxon>Arthropoda</taxon>
        <taxon>Hexapoda</taxon>
        <taxon>Insecta</taxon>
        <taxon>Pterygota</taxon>
        <taxon>Neoptera</taxon>
        <taxon>Endopterygota</taxon>
        <taxon>Lepidoptera</taxon>
        <taxon>Glossata</taxon>
        <taxon>Ditrysia</taxon>
        <taxon>Papilionoidea</taxon>
        <taxon>Pieridae</taxon>
        <taxon>Pierinae</taxon>
        <taxon>Leptosia</taxon>
    </lineage>
</organism>
<evidence type="ECO:0000256" key="3">
    <source>
        <dbReference type="SAM" id="Phobius"/>
    </source>
</evidence>
<evidence type="ECO:0000256" key="2">
    <source>
        <dbReference type="SAM" id="MobiDB-lite"/>
    </source>
</evidence>
<keyword evidence="1" id="KW-0175">Coiled coil</keyword>
<feature type="transmembrane region" description="Helical" evidence="3">
    <location>
        <begin position="65"/>
        <end position="90"/>
    </location>
</feature>
<feature type="region of interest" description="Disordered" evidence="2">
    <location>
        <begin position="344"/>
        <end position="368"/>
    </location>
</feature>
<keyword evidence="3" id="KW-0472">Membrane</keyword>
<protein>
    <submittedName>
        <fullName evidence="4">Uncharacterized protein</fullName>
    </submittedName>
</protein>
<sequence>MSESKPEQHPLLFDDLSDDEHRISESPTYQRRIFSTGSGRAKYHVRGAATILKQWPDHMSSLLTYWWMGLAMIGFTVLIIYNSVLAIAVIPSPSKINKMPPKLRADDYSFDYTSHKTVYLHVVIDDKKLDLNTYLPYIEIVSKDHPGLKYNFDLLVNDTADLFDPKNDSQSNSLWKDKATQLNILKHTLPPDTKINIRHKSLTRYMNESPLRKVWRHLPHHLFGFLIRCISVWNKGGISIDPLLLTPKSPHPHYLEKVSNIFKDFEDTTKRRTKLKKSYKNTKKAKKVNNIRDIIEALENENSSIDEHQKTDNLEEAENKLFITVNKNNTQFTDKKYTFENESNVVERTNKKHKPNNEASSKVSIMMR</sequence>
<dbReference type="AlphaFoldDB" id="A0AAV1JF45"/>